<dbReference type="RefSeq" id="WP_285759906.1">
    <property type="nucleotide sequence ID" value="NZ_BSQG01000004.1"/>
</dbReference>
<keyword evidence="1" id="KW-0812">Transmembrane</keyword>
<keyword evidence="1" id="KW-0472">Membrane</keyword>
<name>A0A9W6UJ40_9ACTN</name>
<dbReference type="EMBL" id="BSQG01000004">
    <property type="protein sequence ID" value="GLU48424.1"/>
    <property type="molecule type" value="Genomic_DNA"/>
</dbReference>
<feature type="transmembrane region" description="Helical" evidence="1">
    <location>
        <begin position="62"/>
        <end position="82"/>
    </location>
</feature>
<gene>
    <name evidence="2" type="ORF">Nans01_27750</name>
</gene>
<dbReference type="AlphaFoldDB" id="A0A9W6UJ40"/>
<reference evidence="2" key="1">
    <citation type="submission" date="2023-02" db="EMBL/GenBank/DDBJ databases">
        <title>Nocardiopsis ansamitocini NBRC 112285.</title>
        <authorList>
            <person name="Ichikawa N."/>
            <person name="Sato H."/>
            <person name="Tonouchi N."/>
        </authorList>
    </citation>
    <scope>NUCLEOTIDE SEQUENCE</scope>
    <source>
        <strain evidence="2">NBRC 112285</strain>
    </source>
</reference>
<evidence type="ECO:0000313" key="3">
    <source>
        <dbReference type="Proteomes" id="UP001165092"/>
    </source>
</evidence>
<evidence type="ECO:0000256" key="1">
    <source>
        <dbReference type="SAM" id="Phobius"/>
    </source>
</evidence>
<evidence type="ECO:0000313" key="2">
    <source>
        <dbReference type="EMBL" id="GLU48424.1"/>
    </source>
</evidence>
<sequence length="147" mass="15395">MIADMETINPNPDPREAAAGLDAAAGARRAVRDRPWPVWLYPINAILLGGLALAGLLHSSMLATFVVLIIGIALAALNYWAGRLMGAPFVIPTSTGFRILGAVSGAFVIGSLFARAAGLEWVIVVCAIGAVASYGLGSILHYRSTHR</sequence>
<protein>
    <submittedName>
        <fullName evidence="2">Uncharacterized protein</fullName>
    </submittedName>
</protein>
<feature type="transmembrane region" description="Helical" evidence="1">
    <location>
        <begin position="121"/>
        <end position="142"/>
    </location>
</feature>
<keyword evidence="1" id="KW-1133">Transmembrane helix</keyword>
<organism evidence="2 3">
    <name type="scientific">Nocardiopsis ansamitocini</name>
    <dbReference type="NCBI Taxonomy" id="1670832"/>
    <lineage>
        <taxon>Bacteria</taxon>
        <taxon>Bacillati</taxon>
        <taxon>Actinomycetota</taxon>
        <taxon>Actinomycetes</taxon>
        <taxon>Streptosporangiales</taxon>
        <taxon>Nocardiopsidaceae</taxon>
        <taxon>Nocardiopsis</taxon>
    </lineage>
</organism>
<proteinExistence type="predicted"/>
<keyword evidence="3" id="KW-1185">Reference proteome</keyword>
<feature type="transmembrane region" description="Helical" evidence="1">
    <location>
        <begin position="38"/>
        <end position="56"/>
    </location>
</feature>
<comment type="caution">
    <text evidence="2">The sequence shown here is derived from an EMBL/GenBank/DDBJ whole genome shotgun (WGS) entry which is preliminary data.</text>
</comment>
<accession>A0A9W6UJ40</accession>
<feature type="transmembrane region" description="Helical" evidence="1">
    <location>
        <begin position="89"/>
        <end position="109"/>
    </location>
</feature>
<dbReference type="Proteomes" id="UP001165092">
    <property type="component" value="Unassembled WGS sequence"/>
</dbReference>